<sequence>MRTEKRVVRVRFSYNHRVGQLGEAYAWTLRSQRQREMALTVQRVHRKVHPIIPLRQRQTLLPPVLKHKSQRLREPLCVSRIII</sequence>
<keyword evidence="3" id="KW-1185">Reference proteome</keyword>
<protein>
    <submittedName>
        <fullName evidence="2">Uncharacterized protein</fullName>
    </submittedName>
</protein>
<name>A0A329SHS3_9STRA</name>
<reference evidence="1" key="2">
    <citation type="submission" date="2018-10" db="EMBL/GenBank/DDBJ databases">
        <title>Effector identification in a new, highly contiguous assembly of the strawberry crown rot pathogen Phytophthora cactorum.</title>
        <authorList>
            <person name="Armitage A.D."/>
            <person name="Nellist C.F."/>
            <person name="Bates H."/>
            <person name="Vickerstaff R.J."/>
            <person name="Harrison R.J."/>
        </authorList>
    </citation>
    <scope>NUCLEOTIDE SEQUENCE</scope>
    <source>
        <strain evidence="1">4040</strain>
    </source>
</reference>
<proteinExistence type="predicted"/>
<gene>
    <name evidence="2" type="ORF">PC110_g8589</name>
    <name evidence="1" type="ORF">PC117_g10702</name>
</gene>
<dbReference type="EMBL" id="RCMK01000264">
    <property type="protein sequence ID" value="KAG2940039.1"/>
    <property type="molecule type" value="Genomic_DNA"/>
</dbReference>
<dbReference type="Proteomes" id="UP000736787">
    <property type="component" value="Unassembled WGS sequence"/>
</dbReference>
<organism evidence="2 3">
    <name type="scientific">Phytophthora cactorum</name>
    <dbReference type="NCBI Taxonomy" id="29920"/>
    <lineage>
        <taxon>Eukaryota</taxon>
        <taxon>Sar</taxon>
        <taxon>Stramenopiles</taxon>
        <taxon>Oomycota</taxon>
        <taxon>Peronosporomycetes</taxon>
        <taxon>Peronosporales</taxon>
        <taxon>Peronosporaceae</taxon>
        <taxon>Phytophthora</taxon>
    </lineage>
</organism>
<evidence type="ECO:0000313" key="2">
    <source>
        <dbReference type="EMBL" id="RAW35112.1"/>
    </source>
</evidence>
<dbReference type="VEuPathDB" id="FungiDB:PC110_g8589"/>
<evidence type="ECO:0000313" key="3">
    <source>
        <dbReference type="Proteomes" id="UP000251314"/>
    </source>
</evidence>
<dbReference type="EMBL" id="MJFZ01000179">
    <property type="protein sequence ID" value="RAW35112.1"/>
    <property type="molecule type" value="Genomic_DNA"/>
</dbReference>
<evidence type="ECO:0000313" key="1">
    <source>
        <dbReference type="EMBL" id="KAG2940039.1"/>
    </source>
</evidence>
<reference evidence="2 3" key="1">
    <citation type="submission" date="2018-01" db="EMBL/GenBank/DDBJ databases">
        <title>Draft genome of the strawberry crown rot pathogen Phytophthora cactorum.</title>
        <authorList>
            <person name="Armitage A.D."/>
            <person name="Lysoe E."/>
            <person name="Nellist C.F."/>
            <person name="Harrison R.J."/>
            <person name="Brurberg M.B."/>
        </authorList>
    </citation>
    <scope>NUCLEOTIDE SEQUENCE [LARGE SCALE GENOMIC DNA]</scope>
    <source>
        <strain evidence="2 3">10300</strain>
    </source>
</reference>
<dbReference type="AlphaFoldDB" id="A0A329SHS3"/>
<accession>A0A329SHS3</accession>
<dbReference type="Proteomes" id="UP000251314">
    <property type="component" value="Unassembled WGS sequence"/>
</dbReference>
<comment type="caution">
    <text evidence="2">The sequence shown here is derived from an EMBL/GenBank/DDBJ whole genome shotgun (WGS) entry which is preliminary data.</text>
</comment>